<comment type="caution">
    <text evidence="1">The sequence shown here is derived from an EMBL/GenBank/DDBJ whole genome shotgun (WGS) entry which is preliminary data.</text>
</comment>
<dbReference type="EMBL" id="CAJJDP010000050">
    <property type="protein sequence ID" value="CAD8167800.1"/>
    <property type="molecule type" value="Genomic_DNA"/>
</dbReference>
<evidence type="ECO:0000313" key="1">
    <source>
        <dbReference type="EMBL" id="CAD8167800.1"/>
    </source>
</evidence>
<reference evidence="1" key="1">
    <citation type="submission" date="2021-01" db="EMBL/GenBank/DDBJ databases">
        <authorList>
            <consortium name="Genoscope - CEA"/>
            <person name="William W."/>
        </authorList>
    </citation>
    <scope>NUCLEOTIDE SEQUENCE</scope>
</reference>
<evidence type="ECO:0000313" key="2">
    <source>
        <dbReference type="Proteomes" id="UP000683925"/>
    </source>
</evidence>
<name>A0A8S1URJ3_PAROT</name>
<dbReference type="Proteomes" id="UP000683925">
    <property type="component" value="Unassembled WGS sequence"/>
</dbReference>
<protein>
    <submittedName>
        <fullName evidence="1">Uncharacterized protein</fullName>
    </submittedName>
</protein>
<organism evidence="1 2">
    <name type="scientific">Paramecium octaurelia</name>
    <dbReference type="NCBI Taxonomy" id="43137"/>
    <lineage>
        <taxon>Eukaryota</taxon>
        <taxon>Sar</taxon>
        <taxon>Alveolata</taxon>
        <taxon>Ciliophora</taxon>
        <taxon>Intramacronucleata</taxon>
        <taxon>Oligohymenophorea</taxon>
        <taxon>Peniculida</taxon>
        <taxon>Parameciidae</taxon>
        <taxon>Paramecium</taxon>
    </lineage>
</organism>
<dbReference type="OMA" id="IILLNCH"/>
<gene>
    <name evidence="1" type="ORF">POCTA_138.1.T0500283</name>
</gene>
<dbReference type="AlphaFoldDB" id="A0A8S1URJ3"/>
<accession>A0A8S1URJ3</accession>
<sequence length="130" mass="15623">MKFLDYSKFSLITLNTFKLSTHLRMLNRRSIKQNDNIKIELTPQQNKNNYKTPSLNKIQLKHNKEIIMIDIDTKEKKVDNRFACLDCICDHPHCQYRTIEKVNQEWNYTKQQQDQVLNNLKLKGKKNKKN</sequence>
<dbReference type="OrthoDB" id="10531912at2759"/>
<proteinExistence type="predicted"/>
<keyword evidence="2" id="KW-1185">Reference proteome</keyword>